<dbReference type="AlphaFoldDB" id="A0A8H7MBK0"/>
<feature type="active site" description="Proton donor" evidence="5">
    <location>
        <position position="542"/>
    </location>
</feature>
<gene>
    <name evidence="10" type="ORF">EKO04_010847</name>
</gene>
<organism evidence="10 11">
    <name type="scientific">Ascochyta lentis</name>
    <dbReference type="NCBI Taxonomy" id="205686"/>
    <lineage>
        <taxon>Eukaryota</taxon>
        <taxon>Fungi</taxon>
        <taxon>Dikarya</taxon>
        <taxon>Ascomycota</taxon>
        <taxon>Pezizomycotina</taxon>
        <taxon>Dothideomycetes</taxon>
        <taxon>Pleosporomycetidae</taxon>
        <taxon>Pleosporales</taxon>
        <taxon>Pleosporineae</taxon>
        <taxon>Didymellaceae</taxon>
        <taxon>Ascochyta</taxon>
    </lineage>
</organism>
<dbReference type="Pfam" id="PF00732">
    <property type="entry name" value="GMC_oxred_N"/>
    <property type="match status" value="1"/>
</dbReference>
<comment type="cofactor">
    <cofactor evidence="1 6">
        <name>FAD</name>
        <dbReference type="ChEBI" id="CHEBI:57692"/>
    </cofactor>
</comment>
<name>A0A8H7MBK0_9PLEO</name>
<dbReference type="InterPro" id="IPR012132">
    <property type="entry name" value="GMC_OxRdtase"/>
</dbReference>
<dbReference type="PANTHER" id="PTHR11552:SF147">
    <property type="entry name" value="CHOLINE DEHYDROGENASE, MITOCHONDRIAL"/>
    <property type="match status" value="1"/>
</dbReference>
<dbReference type="InterPro" id="IPR036188">
    <property type="entry name" value="FAD/NAD-bd_sf"/>
</dbReference>
<dbReference type="PIRSF" id="PIRSF000137">
    <property type="entry name" value="Alcohol_oxidase"/>
    <property type="match status" value="1"/>
</dbReference>
<evidence type="ECO:0000256" key="6">
    <source>
        <dbReference type="PIRSR" id="PIRSR000137-2"/>
    </source>
</evidence>
<dbReference type="PANTHER" id="PTHR11552">
    <property type="entry name" value="GLUCOSE-METHANOL-CHOLINE GMC OXIDOREDUCTASE"/>
    <property type="match status" value="1"/>
</dbReference>
<feature type="domain" description="Glucose-methanol-choline oxidoreductase C-terminal" evidence="9">
    <location>
        <begin position="460"/>
        <end position="595"/>
    </location>
</feature>
<reference evidence="10" key="2">
    <citation type="submission" date="2020-09" db="EMBL/GenBank/DDBJ databases">
        <title>Reference genome assembly for Australian Ascochyta lentis isolate Al4.</title>
        <authorList>
            <person name="Lee R.C."/>
            <person name="Farfan-Caceres L.M."/>
            <person name="Debler J.W."/>
            <person name="Williams A.H."/>
            <person name="Henares B.M."/>
        </authorList>
    </citation>
    <scope>NUCLEOTIDE SEQUENCE</scope>
    <source>
        <strain evidence="10">Al4</strain>
    </source>
</reference>
<feature type="signal peptide" evidence="7">
    <location>
        <begin position="1"/>
        <end position="21"/>
    </location>
</feature>
<proteinExistence type="inferred from homology"/>
<evidence type="ECO:0000259" key="9">
    <source>
        <dbReference type="Pfam" id="PF05199"/>
    </source>
</evidence>
<dbReference type="InterPro" id="IPR007867">
    <property type="entry name" value="GMC_OxRtase_C"/>
</dbReference>
<evidence type="ECO:0000256" key="4">
    <source>
        <dbReference type="ARBA" id="ARBA00022827"/>
    </source>
</evidence>
<dbReference type="Pfam" id="PF05199">
    <property type="entry name" value="GMC_oxred_C"/>
    <property type="match status" value="1"/>
</dbReference>
<keyword evidence="7" id="KW-0732">Signal</keyword>
<comment type="similarity">
    <text evidence="2">Belongs to the GMC oxidoreductase family.</text>
</comment>
<evidence type="ECO:0000256" key="1">
    <source>
        <dbReference type="ARBA" id="ARBA00001974"/>
    </source>
</evidence>
<dbReference type="EMBL" id="RZGK01000021">
    <property type="protein sequence ID" value="KAF9691236.1"/>
    <property type="molecule type" value="Genomic_DNA"/>
</dbReference>
<dbReference type="SUPFAM" id="SSF54373">
    <property type="entry name" value="FAD-linked reductases, C-terminal domain"/>
    <property type="match status" value="1"/>
</dbReference>
<keyword evidence="3" id="KW-0285">Flavoprotein</keyword>
<evidence type="ECO:0000313" key="10">
    <source>
        <dbReference type="EMBL" id="KAF9691236.1"/>
    </source>
</evidence>
<dbReference type="GO" id="GO:0050660">
    <property type="term" value="F:flavin adenine dinucleotide binding"/>
    <property type="evidence" value="ECO:0007669"/>
    <property type="project" value="InterPro"/>
</dbReference>
<comment type="caution">
    <text evidence="10">The sequence shown here is derived from an EMBL/GenBank/DDBJ whole genome shotgun (WGS) entry which is preliminary data.</text>
</comment>
<feature type="active site" description="Proton acceptor" evidence="5">
    <location>
        <position position="586"/>
    </location>
</feature>
<feature type="domain" description="Glucose-methanol-choline oxidoreductase N-terminal" evidence="8">
    <location>
        <begin position="36"/>
        <end position="354"/>
    </location>
</feature>
<dbReference type="GO" id="GO:0016614">
    <property type="term" value="F:oxidoreductase activity, acting on CH-OH group of donors"/>
    <property type="evidence" value="ECO:0007669"/>
    <property type="project" value="InterPro"/>
</dbReference>
<keyword evidence="11" id="KW-1185">Reference proteome</keyword>
<dbReference type="InterPro" id="IPR000172">
    <property type="entry name" value="GMC_OxRdtase_N"/>
</dbReference>
<evidence type="ECO:0000313" key="11">
    <source>
        <dbReference type="Proteomes" id="UP000651452"/>
    </source>
</evidence>
<dbReference type="OrthoDB" id="269227at2759"/>
<dbReference type="Gene3D" id="3.50.50.60">
    <property type="entry name" value="FAD/NAD(P)-binding domain"/>
    <property type="match status" value="1"/>
</dbReference>
<protein>
    <submittedName>
        <fullName evidence="10">Uncharacterized protein</fullName>
    </submittedName>
</protein>
<keyword evidence="4 6" id="KW-0274">FAD</keyword>
<evidence type="ECO:0000256" key="2">
    <source>
        <dbReference type="ARBA" id="ARBA00010790"/>
    </source>
</evidence>
<reference evidence="10" key="1">
    <citation type="submission" date="2018-12" db="EMBL/GenBank/DDBJ databases">
        <authorList>
            <person name="Syme R.A."/>
            <person name="Farfan-Caceres L."/>
            <person name="Lichtenzveig J."/>
        </authorList>
    </citation>
    <scope>NUCLEOTIDE SEQUENCE</scope>
    <source>
        <strain evidence="10">Al4</strain>
    </source>
</reference>
<accession>A0A8H7MBK0</accession>
<dbReference type="Gene3D" id="3.30.560.10">
    <property type="entry name" value="Glucose Oxidase, domain 3"/>
    <property type="match status" value="1"/>
</dbReference>
<sequence length="610" mass="65479">MMFRRLLAVAAITIFAQPSLAVRTFTSPEQLPTTEYDFVVVGGGTAGLVVASRLSEQANITVLVVEAGGNDREFPDAEVLFLASRLQHTGADWNYTTTPQEGYNNRSISFERGHVLGGSSTVNYMAYNRASNNVYDRWANITGDVSWSWSALKPYYLKNSRLVAPADGRDYADEVIESAHGNGPIEVSVPGNPYPLDRKAVEASRNLGGRYAFNQDLNAGDFVGFSWSQSSIANWKRSSAATAYLHPLIDNCQGNRSTCRDNLTILLNTQVTRLLSASDVHSCPSIVAAEIAQSSTSKQVRVTAHKELVLSAGVIGTPKILMQSGIGPVSTLSSLNISTLVDLPSVGQNLTDHPLNALYFAVNANTTVDTIMQNPAVMEQALQTWNDTHRGPLTNSASNIIAMLRLPQNATIFDTVSDPAAGPLSGNEELLFAEGFVPLANIPMPSTGNYISVLSIVTSPTSRGEVTLNSSDLFAPPIINPNYLTSEFDQYAAVQAMKDAFTVLGTKAFEGYVGAPYGPLANLTSDEDYVQYVRQHAVTINHGTGTAKMAPYGADWGVVNPDLTLKGASGLRIVDASVFPEIPECHTMAPVYIVAERAAAIIKDAYGLGV</sequence>
<evidence type="ECO:0000256" key="3">
    <source>
        <dbReference type="ARBA" id="ARBA00022630"/>
    </source>
</evidence>
<dbReference type="Proteomes" id="UP000651452">
    <property type="component" value="Unassembled WGS sequence"/>
</dbReference>
<evidence type="ECO:0000256" key="7">
    <source>
        <dbReference type="SAM" id="SignalP"/>
    </source>
</evidence>
<feature type="binding site" evidence="6">
    <location>
        <position position="115"/>
    </location>
    <ligand>
        <name>FAD</name>
        <dbReference type="ChEBI" id="CHEBI:57692"/>
    </ligand>
</feature>
<evidence type="ECO:0000256" key="5">
    <source>
        <dbReference type="PIRSR" id="PIRSR000137-1"/>
    </source>
</evidence>
<feature type="chain" id="PRO_5034137447" evidence="7">
    <location>
        <begin position="22"/>
        <end position="610"/>
    </location>
</feature>
<dbReference type="SUPFAM" id="SSF51905">
    <property type="entry name" value="FAD/NAD(P)-binding domain"/>
    <property type="match status" value="1"/>
</dbReference>
<feature type="binding site" evidence="6">
    <location>
        <position position="271"/>
    </location>
    <ligand>
        <name>FAD</name>
        <dbReference type="ChEBI" id="CHEBI:57692"/>
    </ligand>
</feature>
<evidence type="ECO:0000259" key="8">
    <source>
        <dbReference type="Pfam" id="PF00732"/>
    </source>
</evidence>